<gene>
    <name evidence="2" type="ORF">GCM10025789_17410</name>
</gene>
<protein>
    <recommendedName>
        <fullName evidence="4">DUF4386 domain-containing protein</fullName>
    </recommendedName>
</protein>
<proteinExistence type="predicted"/>
<name>A0ABP9FG80_9ACTN</name>
<evidence type="ECO:0000313" key="2">
    <source>
        <dbReference type="EMBL" id="GAA4899666.1"/>
    </source>
</evidence>
<dbReference type="Proteomes" id="UP001501521">
    <property type="component" value="Unassembled WGS sequence"/>
</dbReference>
<feature type="transmembrane region" description="Helical" evidence="1">
    <location>
        <begin position="178"/>
        <end position="199"/>
    </location>
</feature>
<evidence type="ECO:0008006" key="4">
    <source>
        <dbReference type="Google" id="ProtNLM"/>
    </source>
</evidence>
<feature type="transmembrane region" description="Helical" evidence="1">
    <location>
        <begin position="101"/>
        <end position="125"/>
    </location>
</feature>
<keyword evidence="1" id="KW-0472">Membrane</keyword>
<dbReference type="RefSeq" id="WP_345581937.1">
    <property type="nucleotide sequence ID" value="NZ_BAABLV010000027.1"/>
</dbReference>
<evidence type="ECO:0000256" key="1">
    <source>
        <dbReference type="SAM" id="Phobius"/>
    </source>
</evidence>
<feature type="transmembrane region" description="Helical" evidence="1">
    <location>
        <begin position="20"/>
        <end position="39"/>
    </location>
</feature>
<feature type="transmembrane region" description="Helical" evidence="1">
    <location>
        <begin position="69"/>
        <end position="89"/>
    </location>
</feature>
<evidence type="ECO:0000313" key="3">
    <source>
        <dbReference type="Proteomes" id="UP001501521"/>
    </source>
</evidence>
<sequence length="235" mass="24013">MDTATSPTTTATAAHPRRGAHLTAAVAGLVWLAAAFGSFTPEAPDAATATADLVRAYAADSQAALGINALSSIVSAVALLALTAALGQIVERASHPTASRFVGAVGAVAAVQLLLFAGLYSVWVLADASRMSDEAVLALHHITPIGAATHAFVLPVTLSMVAVVSWLALRARFLSRPVALLGLAIAAAEGVSMASVVISSPVTDTAMYVAIFGWLLWPVLVAADLAIKLARRRVD</sequence>
<reference evidence="3" key="1">
    <citation type="journal article" date="2019" name="Int. J. Syst. Evol. Microbiol.">
        <title>The Global Catalogue of Microorganisms (GCM) 10K type strain sequencing project: providing services to taxonomists for standard genome sequencing and annotation.</title>
        <authorList>
            <consortium name="The Broad Institute Genomics Platform"/>
            <consortium name="The Broad Institute Genome Sequencing Center for Infectious Disease"/>
            <person name="Wu L."/>
            <person name="Ma J."/>
        </authorList>
    </citation>
    <scope>NUCLEOTIDE SEQUENCE [LARGE SCALE GENOMIC DNA]</scope>
    <source>
        <strain evidence="3">JCM 19125</strain>
    </source>
</reference>
<feature type="transmembrane region" description="Helical" evidence="1">
    <location>
        <begin position="205"/>
        <end position="227"/>
    </location>
</feature>
<keyword evidence="1" id="KW-0812">Transmembrane</keyword>
<feature type="transmembrane region" description="Helical" evidence="1">
    <location>
        <begin position="145"/>
        <end position="169"/>
    </location>
</feature>
<keyword evidence="1" id="KW-1133">Transmembrane helix</keyword>
<organism evidence="2 3">
    <name type="scientific">Tessaracoccus lubricantis</name>
    <dbReference type="NCBI Taxonomy" id="545543"/>
    <lineage>
        <taxon>Bacteria</taxon>
        <taxon>Bacillati</taxon>
        <taxon>Actinomycetota</taxon>
        <taxon>Actinomycetes</taxon>
        <taxon>Propionibacteriales</taxon>
        <taxon>Propionibacteriaceae</taxon>
        <taxon>Tessaracoccus</taxon>
    </lineage>
</organism>
<keyword evidence="3" id="KW-1185">Reference proteome</keyword>
<accession>A0ABP9FG80</accession>
<dbReference type="EMBL" id="BAABLV010000027">
    <property type="protein sequence ID" value="GAA4899666.1"/>
    <property type="molecule type" value="Genomic_DNA"/>
</dbReference>
<comment type="caution">
    <text evidence="2">The sequence shown here is derived from an EMBL/GenBank/DDBJ whole genome shotgun (WGS) entry which is preliminary data.</text>
</comment>